<gene>
    <name evidence="2" type="ORF">FVE85_4979</name>
</gene>
<dbReference type="EMBL" id="VRMN01000006">
    <property type="protein sequence ID" value="KAA8493842.1"/>
    <property type="molecule type" value="Genomic_DNA"/>
</dbReference>
<evidence type="ECO:0000313" key="3">
    <source>
        <dbReference type="Proteomes" id="UP000324585"/>
    </source>
</evidence>
<feature type="compositionally biased region" description="Low complexity" evidence="1">
    <location>
        <begin position="1"/>
        <end position="20"/>
    </location>
</feature>
<keyword evidence="3" id="KW-1185">Reference proteome</keyword>
<evidence type="ECO:0000256" key="1">
    <source>
        <dbReference type="SAM" id="MobiDB-lite"/>
    </source>
</evidence>
<reference evidence="3" key="1">
    <citation type="journal article" date="2019" name="Nat. Commun.">
        <title>Expansion of phycobilisome linker gene families in mesophilic red algae.</title>
        <authorList>
            <person name="Lee J."/>
            <person name="Kim D."/>
            <person name="Bhattacharya D."/>
            <person name="Yoon H.S."/>
        </authorList>
    </citation>
    <scope>NUCLEOTIDE SEQUENCE [LARGE SCALE GENOMIC DNA]</scope>
    <source>
        <strain evidence="3">CCMP 1328</strain>
    </source>
</reference>
<comment type="caution">
    <text evidence="2">The sequence shown here is derived from an EMBL/GenBank/DDBJ whole genome shotgun (WGS) entry which is preliminary data.</text>
</comment>
<dbReference type="AlphaFoldDB" id="A0A5J4YSL2"/>
<sequence>MQGAQAGADAPAAVAPAKGNAVGGSGRALAQQSKGEKAASFRNENALAVKVPEVQEGNVYVEDRRLQTQATDDLRELEMAAENK</sequence>
<evidence type="ECO:0000313" key="2">
    <source>
        <dbReference type="EMBL" id="KAA8493842.1"/>
    </source>
</evidence>
<accession>A0A5J4YSL2</accession>
<feature type="region of interest" description="Disordered" evidence="1">
    <location>
        <begin position="1"/>
        <end position="44"/>
    </location>
</feature>
<name>A0A5J4YSL2_PORPP</name>
<organism evidence="2 3">
    <name type="scientific">Porphyridium purpureum</name>
    <name type="common">Red alga</name>
    <name type="synonym">Porphyridium cruentum</name>
    <dbReference type="NCBI Taxonomy" id="35688"/>
    <lineage>
        <taxon>Eukaryota</taxon>
        <taxon>Rhodophyta</taxon>
        <taxon>Bangiophyceae</taxon>
        <taxon>Porphyridiales</taxon>
        <taxon>Porphyridiaceae</taxon>
        <taxon>Porphyridium</taxon>
    </lineage>
</organism>
<proteinExistence type="predicted"/>
<dbReference type="Proteomes" id="UP000324585">
    <property type="component" value="Unassembled WGS sequence"/>
</dbReference>
<protein>
    <submittedName>
        <fullName evidence="2">Uncharacterized protein</fullName>
    </submittedName>
</protein>